<dbReference type="Proteomes" id="UP000243904">
    <property type="component" value="Chromosome I"/>
</dbReference>
<gene>
    <name evidence="1" type="ORF">SAMN05444158_4309</name>
</gene>
<evidence type="ECO:0008006" key="3">
    <source>
        <dbReference type="Google" id="ProtNLM"/>
    </source>
</evidence>
<proteinExistence type="predicted"/>
<name>A0A1H1XFU2_9BRAD</name>
<sequence>MSTVNREVTIKIDDSFTGPVCDYSVGFLKFRQQGKIEVADPMGSGTFVKLGKLYGILTAAHVLREFGLEETVGLVRFPSIRPALQNRRLNLGHTKRVLDWNGKDCDAPDIAFVSIPEVDGRELEAKGAIFYNLGLPRDFKIGTAGNRMSTCYALVGVVGEWTEDGVVAFIKGRKIDIGGLFGAAKTVRPFQEDGNDLVEIEVSFETGPRVPRSYGGVSGGALWELHVELDKDLVVVKVNKKLHGVAFRQSGDRKRVTANAASVVEAFVKDKVVAAWPEADTGQSETEAG</sequence>
<protein>
    <recommendedName>
        <fullName evidence="3">Trypsin-like peptidase domain-containing protein</fullName>
    </recommendedName>
</protein>
<evidence type="ECO:0000313" key="1">
    <source>
        <dbReference type="EMBL" id="SDT08153.1"/>
    </source>
</evidence>
<keyword evidence="2" id="KW-1185">Reference proteome</keyword>
<dbReference type="RefSeq" id="WP_146688713.1">
    <property type="nucleotide sequence ID" value="NZ_LT629750.1"/>
</dbReference>
<dbReference type="EMBL" id="LT629750">
    <property type="protein sequence ID" value="SDT08153.1"/>
    <property type="molecule type" value="Genomic_DNA"/>
</dbReference>
<reference evidence="2" key="1">
    <citation type="submission" date="2016-10" db="EMBL/GenBank/DDBJ databases">
        <authorList>
            <person name="Varghese N."/>
            <person name="Submissions S."/>
        </authorList>
    </citation>
    <scope>NUCLEOTIDE SEQUENCE [LARGE SCALE GENOMIC DNA]</scope>
    <source>
        <strain evidence="2">GAS369</strain>
    </source>
</reference>
<evidence type="ECO:0000313" key="2">
    <source>
        <dbReference type="Proteomes" id="UP000243904"/>
    </source>
</evidence>
<dbReference type="AlphaFoldDB" id="A0A1H1XFU2"/>
<accession>A0A1H1XFU2</accession>
<organism evidence="1 2">
    <name type="scientific">Bradyrhizobium canariense</name>
    <dbReference type="NCBI Taxonomy" id="255045"/>
    <lineage>
        <taxon>Bacteria</taxon>
        <taxon>Pseudomonadati</taxon>
        <taxon>Pseudomonadota</taxon>
        <taxon>Alphaproteobacteria</taxon>
        <taxon>Hyphomicrobiales</taxon>
        <taxon>Nitrobacteraceae</taxon>
        <taxon>Bradyrhizobium</taxon>
    </lineage>
</organism>